<name>A0A8X8Z078_SALSN</name>
<dbReference type="Pfam" id="PF23598">
    <property type="entry name" value="LRR_14"/>
    <property type="match status" value="1"/>
</dbReference>
<dbReference type="PANTHER" id="PTHR15140:SF37">
    <property type="entry name" value="UBIQUITIN-LIKE DOMAIN-CONTAINING PROTEIN"/>
    <property type="match status" value="1"/>
</dbReference>
<sequence>MAYNLQSLITILQQILHPEQTRWTFDHNKPQLESLLEKAESLLQQILEKSSPNNVIESLESRIRYAAYKAEDVIESCMVHQMLSTPQGVDKSLVLFSFFTPYLEQVIQQLDLQQDLERVTQELDFAMEQVVKLMEGTAVLGGSGLRPDVQQAAQKLESVKLMEVEEKKMRTRAPFSSSKNDLVGVDDELLHLKDRCEVEDELRLLRVLDVMRMVFKEFPREILQLVNLRYLAFSCTSRLPIGISRLWYLQTLISAQYVPSVPSELWEISELRHLKLITKLKIKETTFVHKKLQTLSCVWVIPSLIRSGFFQTIPNIRKLGIYYEDSPEIEIDLSHLHKLEKLKCQSALDNDGSRVLHKLRFPCYIGKLTLVGCVVFRTLLTTLCALPNLGVLKIEACVFESEVEEEEEEEWEATEGDEFRSLQYLCLKDLNLVRWKAVETNFPRLRNLIVKGCYKLEYIPSNIGDIPTLQEISIYRCGASVVASAQQIQKVQQEEYDNYDLRVVITD</sequence>
<keyword evidence="1" id="KW-0677">Repeat</keyword>
<feature type="domain" description="Disease resistance R13L4/SHOC-2-like LRR" evidence="3">
    <location>
        <begin position="201"/>
        <end position="489"/>
    </location>
</feature>
<evidence type="ECO:0000256" key="2">
    <source>
        <dbReference type="SAM" id="Coils"/>
    </source>
</evidence>
<reference evidence="4" key="2">
    <citation type="submission" date="2020-08" db="EMBL/GenBank/DDBJ databases">
        <title>Plant Genome Project.</title>
        <authorList>
            <person name="Zhang R.-G."/>
        </authorList>
    </citation>
    <scope>NUCLEOTIDE SEQUENCE</scope>
    <source>
        <strain evidence="4">Huo1</strain>
        <tissue evidence="4">Leaf</tissue>
    </source>
</reference>
<reference evidence="4" key="1">
    <citation type="submission" date="2018-01" db="EMBL/GenBank/DDBJ databases">
        <authorList>
            <person name="Mao J.F."/>
        </authorList>
    </citation>
    <scope>NUCLEOTIDE SEQUENCE</scope>
    <source>
        <strain evidence="4">Huo1</strain>
        <tissue evidence="4">Leaf</tissue>
    </source>
</reference>
<proteinExistence type="predicted"/>
<dbReference type="AlphaFoldDB" id="A0A8X8Z078"/>
<dbReference type="Gene3D" id="1.20.5.4130">
    <property type="match status" value="1"/>
</dbReference>
<dbReference type="Gene3D" id="3.80.10.10">
    <property type="entry name" value="Ribonuclease Inhibitor"/>
    <property type="match status" value="1"/>
</dbReference>
<evidence type="ECO:0000256" key="1">
    <source>
        <dbReference type="ARBA" id="ARBA00022737"/>
    </source>
</evidence>
<keyword evidence="5" id="KW-1185">Reference proteome</keyword>
<gene>
    <name evidence="4" type="ORF">SASPL_151700</name>
</gene>
<evidence type="ECO:0000313" key="5">
    <source>
        <dbReference type="Proteomes" id="UP000298416"/>
    </source>
</evidence>
<comment type="caution">
    <text evidence="4">The sequence shown here is derived from an EMBL/GenBank/DDBJ whole genome shotgun (WGS) entry which is preliminary data.</text>
</comment>
<dbReference type="PANTHER" id="PTHR15140">
    <property type="entry name" value="TUBULIN-SPECIFIC CHAPERONE E"/>
    <property type="match status" value="1"/>
</dbReference>
<dbReference type="InterPro" id="IPR032675">
    <property type="entry name" value="LRR_dom_sf"/>
</dbReference>
<dbReference type="EMBL" id="PNBA02000021">
    <property type="protein sequence ID" value="KAG6386534.1"/>
    <property type="molecule type" value="Genomic_DNA"/>
</dbReference>
<evidence type="ECO:0000259" key="3">
    <source>
        <dbReference type="Pfam" id="PF23598"/>
    </source>
</evidence>
<dbReference type="InterPro" id="IPR055414">
    <property type="entry name" value="LRR_R13L4/SHOC2-like"/>
</dbReference>
<dbReference type="Proteomes" id="UP000298416">
    <property type="component" value="Unassembled WGS sequence"/>
</dbReference>
<feature type="coiled-coil region" evidence="2">
    <location>
        <begin position="109"/>
        <end position="136"/>
    </location>
</feature>
<protein>
    <recommendedName>
        <fullName evidence="3">Disease resistance R13L4/SHOC-2-like LRR domain-containing protein</fullName>
    </recommendedName>
</protein>
<organism evidence="4">
    <name type="scientific">Salvia splendens</name>
    <name type="common">Scarlet sage</name>
    <dbReference type="NCBI Taxonomy" id="180675"/>
    <lineage>
        <taxon>Eukaryota</taxon>
        <taxon>Viridiplantae</taxon>
        <taxon>Streptophyta</taxon>
        <taxon>Embryophyta</taxon>
        <taxon>Tracheophyta</taxon>
        <taxon>Spermatophyta</taxon>
        <taxon>Magnoliopsida</taxon>
        <taxon>eudicotyledons</taxon>
        <taxon>Gunneridae</taxon>
        <taxon>Pentapetalae</taxon>
        <taxon>asterids</taxon>
        <taxon>lamiids</taxon>
        <taxon>Lamiales</taxon>
        <taxon>Lamiaceae</taxon>
        <taxon>Nepetoideae</taxon>
        <taxon>Mentheae</taxon>
        <taxon>Salviinae</taxon>
        <taxon>Salvia</taxon>
        <taxon>Salvia subgen. Calosphace</taxon>
        <taxon>core Calosphace</taxon>
    </lineage>
</organism>
<accession>A0A8X8Z078</accession>
<evidence type="ECO:0000313" key="4">
    <source>
        <dbReference type="EMBL" id="KAG6386534.1"/>
    </source>
</evidence>
<keyword evidence="2" id="KW-0175">Coiled coil</keyword>
<dbReference type="SUPFAM" id="SSF52058">
    <property type="entry name" value="L domain-like"/>
    <property type="match status" value="1"/>
</dbReference>